<dbReference type="GO" id="GO:0005524">
    <property type="term" value="F:ATP binding"/>
    <property type="evidence" value="ECO:0007669"/>
    <property type="project" value="UniProtKB-UniRule"/>
</dbReference>
<dbReference type="InterPro" id="IPR002543">
    <property type="entry name" value="FtsK_dom"/>
</dbReference>
<dbReference type="RefSeq" id="WP_071658650.1">
    <property type="nucleotide sequence ID" value="NZ_MLCF01000159.1"/>
</dbReference>
<dbReference type="InterPro" id="IPR003593">
    <property type="entry name" value="AAA+_ATPase"/>
</dbReference>
<dbReference type="PROSITE" id="PS50901">
    <property type="entry name" value="FTSK"/>
    <property type="match status" value="2"/>
</dbReference>
<organism evidence="5 6">
    <name type="scientific">Mangrovactinospora gilvigrisea</name>
    <dbReference type="NCBI Taxonomy" id="1428644"/>
    <lineage>
        <taxon>Bacteria</taxon>
        <taxon>Bacillati</taxon>
        <taxon>Actinomycetota</taxon>
        <taxon>Actinomycetes</taxon>
        <taxon>Kitasatosporales</taxon>
        <taxon>Streptomycetaceae</taxon>
        <taxon>Mangrovactinospora</taxon>
    </lineage>
</organism>
<accession>A0A1J7C6U6</accession>
<sequence>MLDAVVGRLVGVGPAAHRVWMAPLAGPVTLDQVPAADGPLAVAVGLVDRPREQRRTPLVCDFSGAAGHGLILGGPRSGKSTALASVAAALALGHSPDRVVLHLVAAPGGPLASLSGLPHVAVTAAHRDRERIDRTLAALERALTTADTDPPHRFLLVDDWTALRRADEAAAERVAALAADGLAHRVHVLLSASRPADVHPSLKDLLLTRIELRLGDPLDSDIDHRAARDVPANTPGRGLLPGPLHCLLAIPDPTGGTLDAAVRARHPGAAPAAPVLLLPRLLPADDPRLAHAPGVPLGLEEDELAPVGVDFDADPHLVVLGDPGSGRTGVLRLLARGIAARATPDQAILAVGDLRRTLLGALPPAHTVEHATGPDELRRVAEDLRDCLASRLGARRPPGPAVHLLVDDYELASGPAGGPLDPLLDLLPHARDIGLRLVVARSCGGAGRALYEPLLQRLREAGAAGLLLSGDPEEGALLGGVRPAPLPPGRGRLTAARGGPAAARLVQTAWLERPDPDR</sequence>
<evidence type="ECO:0000256" key="1">
    <source>
        <dbReference type="ARBA" id="ARBA00022741"/>
    </source>
</evidence>
<feature type="domain" description="FtsK" evidence="4">
    <location>
        <begin position="304"/>
        <end position="477"/>
    </location>
</feature>
<comment type="caution">
    <text evidence="5">The sequence shown here is derived from an EMBL/GenBank/DDBJ whole genome shotgun (WGS) entry which is preliminary data.</text>
</comment>
<dbReference type="PANTHER" id="PTHR22683">
    <property type="entry name" value="SPORULATION PROTEIN RELATED"/>
    <property type="match status" value="1"/>
</dbReference>
<evidence type="ECO:0000256" key="3">
    <source>
        <dbReference type="PROSITE-ProRule" id="PRU00289"/>
    </source>
</evidence>
<name>A0A1J7C6U6_9ACTN</name>
<dbReference type="SUPFAM" id="SSF52540">
    <property type="entry name" value="P-loop containing nucleoside triphosphate hydrolases"/>
    <property type="match status" value="2"/>
</dbReference>
<reference evidence="5 6" key="1">
    <citation type="submission" date="2016-10" db="EMBL/GenBank/DDBJ databases">
        <title>Genome sequence of Streptomyces gilvigriseus MUSC 26.</title>
        <authorList>
            <person name="Lee L.-H."/>
            <person name="Ser H.-L."/>
        </authorList>
    </citation>
    <scope>NUCLEOTIDE SEQUENCE [LARGE SCALE GENOMIC DNA]</scope>
    <source>
        <strain evidence="5 6">MUSC 26</strain>
    </source>
</reference>
<protein>
    <recommendedName>
        <fullName evidence="4">FtsK domain-containing protein</fullName>
    </recommendedName>
</protein>
<evidence type="ECO:0000259" key="4">
    <source>
        <dbReference type="PROSITE" id="PS50901"/>
    </source>
</evidence>
<keyword evidence="2 3" id="KW-0067">ATP-binding</keyword>
<dbReference type="GO" id="GO:0003677">
    <property type="term" value="F:DNA binding"/>
    <property type="evidence" value="ECO:0007669"/>
    <property type="project" value="InterPro"/>
</dbReference>
<evidence type="ECO:0000313" key="5">
    <source>
        <dbReference type="EMBL" id="OIV35370.1"/>
    </source>
</evidence>
<dbReference type="AlphaFoldDB" id="A0A1J7C6U6"/>
<dbReference type="InterPro" id="IPR050206">
    <property type="entry name" value="FtsK/SpoIIIE/SftA"/>
</dbReference>
<dbReference type="Gene3D" id="3.40.50.300">
    <property type="entry name" value="P-loop containing nucleotide triphosphate hydrolases"/>
    <property type="match status" value="2"/>
</dbReference>
<dbReference type="InterPro" id="IPR027417">
    <property type="entry name" value="P-loop_NTPase"/>
</dbReference>
<dbReference type="Pfam" id="PF01580">
    <property type="entry name" value="FtsK_SpoIIIE"/>
    <property type="match status" value="1"/>
</dbReference>
<dbReference type="STRING" id="1428644.BIV57_21825"/>
<evidence type="ECO:0000313" key="6">
    <source>
        <dbReference type="Proteomes" id="UP000243342"/>
    </source>
</evidence>
<feature type="domain" description="FtsK" evidence="4">
    <location>
        <begin position="55"/>
        <end position="221"/>
    </location>
</feature>
<dbReference type="PANTHER" id="PTHR22683:SF1">
    <property type="entry name" value="TYPE VII SECRETION SYSTEM PROTEIN ESSC"/>
    <property type="match status" value="1"/>
</dbReference>
<evidence type="ECO:0000256" key="2">
    <source>
        <dbReference type="ARBA" id="ARBA00022840"/>
    </source>
</evidence>
<feature type="binding site" evidence="3">
    <location>
        <begin position="73"/>
        <end position="80"/>
    </location>
    <ligand>
        <name>ATP</name>
        <dbReference type="ChEBI" id="CHEBI:30616"/>
    </ligand>
</feature>
<gene>
    <name evidence="5" type="ORF">BIV57_21825</name>
</gene>
<proteinExistence type="predicted"/>
<dbReference type="EMBL" id="MLCF01000159">
    <property type="protein sequence ID" value="OIV35370.1"/>
    <property type="molecule type" value="Genomic_DNA"/>
</dbReference>
<keyword evidence="1 3" id="KW-0547">Nucleotide-binding</keyword>
<feature type="binding site" evidence="3">
    <location>
        <begin position="321"/>
        <end position="328"/>
    </location>
    <ligand>
        <name>ATP</name>
        <dbReference type="ChEBI" id="CHEBI:30616"/>
    </ligand>
</feature>
<dbReference type="SMART" id="SM00382">
    <property type="entry name" value="AAA"/>
    <property type="match status" value="2"/>
</dbReference>
<dbReference type="Proteomes" id="UP000243342">
    <property type="component" value="Unassembled WGS sequence"/>
</dbReference>
<keyword evidence="6" id="KW-1185">Reference proteome</keyword>